<dbReference type="EMBL" id="WSLF01000005">
    <property type="protein sequence ID" value="KAE9634543.1"/>
    <property type="molecule type" value="Genomic_DNA"/>
</dbReference>
<dbReference type="InterPro" id="IPR005672">
    <property type="entry name" value="Phosphate_PstA"/>
</dbReference>
<dbReference type="GO" id="GO:0005886">
    <property type="term" value="C:plasma membrane"/>
    <property type="evidence" value="ECO:0007669"/>
    <property type="project" value="UniProtKB-SubCell"/>
</dbReference>
<keyword evidence="4 8" id="KW-1003">Cell membrane</keyword>
<keyword evidence="5 8" id="KW-0812">Transmembrane</keyword>
<accession>A0A7C8LKY4</accession>
<proteinExistence type="inferred from homology"/>
<sequence>MIWAAAFITVGVVAWILLYVVINGIGKINWDFLTTAPQGFGGGGIYPMIIATCYIVILTLLIAPPIGICSAIYLVEYAKSGKIVRVIRFATESLSGIPSIVFGLFGYLFFVTQLEWKYSLLSGAMTLSIMVLPTMIRTTEEALKSVPVSYREGSLGLGASKLRTIMKVVLPCALPGILSAVILSIGRIVGETAAVYFTVGFAPRMARSIMDSSRTLSVHMYVLTKEGDFANAFATATVLIIIVLTMNFIANLIGKKLNKSRI</sequence>
<feature type="transmembrane region" description="Helical" evidence="8">
    <location>
        <begin position="7"/>
        <end position="25"/>
    </location>
</feature>
<dbReference type="Proteomes" id="UP000483018">
    <property type="component" value="Unassembled WGS sequence"/>
</dbReference>
<keyword evidence="6 8" id="KW-1133">Transmembrane helix</keyword>
<keyword evidence="11" id="KW-1185">Reference proteome</keyword>
<dbReference type="PROSITE" id="PS50928">
    <property type="entry name" value="ABC_TM1"/>
    <property type="match status" value="1"/>
</dbReference>
<dbReference type="CDD" id="cd06261">
    <property type="entry name" value="TM_PBP2"/>
    <property type="match status" value="1"/>
</dbReference>
<feature type="transmembrane region" description="Helical" evidence="8">
    <location>
        <begin position="229"/>
        <end position="253"/>
    </location>
</feature>
<dbReference type="NCBIfam" id="TIGR00974">
    <property type="entry name" value="3a0107s02c"/>
    <property type="match status" value="1"/>
</dbReference>
<dbReference type="PANTHER" id="PTHR43470">
    <property type="entry name" value="PHOSPHATE TRANSPORT SYSTEM PERMEASE PROTEIN PSTA-RELATED"/>
    <property type="match status" value="1"/>
</dbReference>
<comment type="caution">
    <text evidence="10">The sequence shown here is derived from an EMBL/GenBank/DDBJ whole genome shotgun (WGS) entry which is preliminary data.</text>
</comment>
<dbReference type="Pfam" id="PF00528">
    <property type="entry name" value="BPD_transp_1"/>
    <property type="match status" value="1"/>
</dbReference>
<name>A0A7C8LKY4_9FIRM</name>
<evidence type="ECO:0000259" key="9">
    <source>
        <dbReference type="PROSITE" id="PS50928"/>
    </source>
</evidence>
<dbReference type="OrthoDB" id="9785113at2"/>
<evidence type="ECO:0000313" key="10">
    <source>
        <dbReference type="EMBL" id="KAE9634543.1"/>
    </source>
</evidence>
<gene>
    <name evidence="10" type="primary">pstA</name>
    <name evidence="10" type="ORF">GND95_06990</name>
</gene>
<dbReference type="Gene3D" id="1.10.3720.10">
    <property type="entry name" value="MetI-like"/>
    <property type="match status" value="1"/>
</dbReference>
<feature type="transmembrane region" description="Helical" evidence="8">
    <location>
        <begin position="168"/>
        <end position="189"/>
    </location>
</feature>
<dbReference type="GO" id="GO:0005315">
    <property type="term" value="F:phosphate transmembrane transporter activity"/>
    <property type="evidence" value="ECO:0007669"/>
    <property type="project" value="InterPro"/>
</dbReference>
<evidence type="ECO:0000256" key="2">
    <source>
        <dbReference type="ARBA" id="ARBA00007069"/>
    </source>
</evidence>
<evidence type="ECO:0000313" key="11">
    <source>
        <dbReference type="Proteomes" id="UP000483018"/>
    </source>
</evidence>
<dbReference type="AlphaFoldDB" id="A0A7C8LKY4"/>
<keyword evidence="3" id="KW-0813">Transport</keyword>
<feature type="domain" description="ABC transmembrane type-1" evidence="9">
    <location>
        <begin position="49"/>
        <end position="250"/>
    </location>
</feature>
<dbReference type="SUPFAM" id="SSF161098">
    <property type="entry name" value="MetI-like"/>
    <property type="match status" value="1"/>
</dbReference>
<feature type="transmembrane region" description="Helical" evidence="8">
    <location>
        <begin position="45"/>
        <end position="74"/>
    </location>
</feature>
<evidence type="ECO:0000256" key="1">
    <source>
        <dbReference type="ARBA" id="ARBA00004651"/>
    </source>
</evidence>
<dbReference type="PANTHER" id="PTHR43470:SF3">
    <property type="entry name" value="PHOSPHATE TRANSPORT SYSTEM PERMEASE PROTEIN PSTA-RELATED"/>
    <property type="match status" value="1"/>
</dbReference>
<reference evidence="10 11" key="1">
    <citation type="submission" date="2019-12" db="EMBL/GenBank/DDBJ databases">
        <title>Defluviitalea raffinosedens, isolated from a biogas fermenter, genome sequencing and characterization.</title>
        <authorList>
            <person name="Rettenmaier R."/>
            <person name="Schneider M."/>
            <person name="Neuhaus K."/>
            <person name="Liebl W."/>
            <person name="Zverlov V."/>
        </authorList>
    </citation>
    <scope>NUCLEOTIDE SEQUENCE [LARGE SCALE GENOMIC DNA]</scope>
    <source>
        <strain evidence="10 11">249c-K6</strain>
    </source>
</reference>
<dbReference type="InterPro" id="IPR035906">
    <property type="entry name" value="MetI-like_sf"/>
</dbReference>
<feature type="transmembrane region" description="Helical" evidence="8">
    <location>
        <begin position="86"/>
        <end position="110"/>
    </location>
</feature>
<comment type="subcellular location">
    <subcellularLocation>
        <location evidence="1 8">Cell membrane</location>
        <topology evidence="1 8">Multi-pass membrane protein</topology>
    </subcellularLocation>
</comment>
<keyword evidence="7 8" id="KW-0472">Membrane</keyword>
<evidence type="ECO:0000256" key="3">
    <source>
        <dbReference type="ARBA" id="ARBA00022448"/>
    </source>
</evidence>
<evidence type="ECO:0000256" key="4">
    <source>
        <dbReference type="ARBA" id="ARBA00022475"/>
    </source>
</evidence>
<evidence type="ECO:0000256" key="6">
    <source>
        <dbReference type="ARBA" id="ARBA00022989"/>
    </source>
</evidence>
<evidence type="ECO:0000256" key="7">
    <source>
        <dbReference type="ARBA" id="ARBA00023136"/>
    </source>
</evidence>
<protein>
    <recommendedName>
        <fullName evidence="8">Phosphate transport system permease protein PstA</fullName>
    </recommendedName>
</protein>
<comment type="caution">
    <text evidence="8">Lacks conserved residue(s) required for the propagation of feature annotation.</text>
</comment>
<organism evidence="10 11">
    <name type="scientific">Defluviitalea raffinosedens</name>
    <dbReference type="NCBI Taxonomy" id="1450156"/>
    <lineage>
        <taxon>Bacteria</taxon>
        <taxon>Bacillati</taxon>
        <taxon>Bacillota</taxon>
        <taxon>Clostridia</taxon>
        <taxon>Lachnospirales</taxon>
        <taxon>Defluviitaleaceae</taxon>
        <taxon>Defluviitalea</taxon>
    </lineage>
</organism>
<dbReference type="GO" id="GO:0035435">
    <property type="term" value="P:phosphate ion transmembrane transport"/>
    <property type="evidence" value="ECO:0007669"/>
    <property type="project" value="InterPro"/>
</dbReference>
<evidence type="ECO:0000256" key="5">
    <source>
        <dbReference type="ARBA" id="ARBA00022692"/>
    </source>
</evidence>
<evidence type="ECO:0000256" key="8">
    <source>
        <dbReference type="RuleBase" id="RU363043"/>
    </source>
</evidence>
<comment type="similarity">
    <text evidence="2 8">Belongs to the binding-protein-dependent transport system permease family. CysTW subfamily.</text>
</comment>
<dbReference type="InterPro" id="IPR000515">
    <property type="entry name" value="MetI-like"/>
</dbReference>